<protein>
    <submittedName>
        <fullName evidence="3">Uncharacterized protein</fullName>
    </submittedName>
</protein>
<reference evidence="3 4" key="1">
    <citation type="submission" date="2018-03" db="EMBL/GenBank/DDBJ databases">
        <title>Genome sequencing of Ottowia sp.</title>
        <authorList>
            <person name="Kim S.-J."/>
            <person name="Heo J."/>
            <person name="Kwon S.-W."/>
        </authorList>
    </citation>
    <scope>NUCLEOTIDE SEQUENCE [LARGE SCALE GENOMIC DNA]</scope>
    <source>
        <strain evidence="3 4">KADR8-3</strain>
    </source>
</reference>
<proteinExistence type="predicted"/>
<name>A0A2S0MCT3_9BURK</name>
<evidence type="ECO:0000256" key="2">
    <source>
        <dbReference type="SAM" id="SignalP"/>
    </source>
</evidence>
<dbReference type="EMBL" id="CP027666">
    <property type="protein sequence ID" value="AVO33626.1"/>
    <property type="molecule type" value="Genomic_DNA"/>
</dbReference>
<dbReference type="RefSeq" id="WP_106702189.1">
    <property type="nucleotide sequence ID" value="NZ_CP027666.1"/>
</dbReference>
<dbReference type="OrthoDB" id="8808684at2"/>
<keyword evidence="4" id="KW-1185">Reference proteome</keyword>
<evidence type="ECO:0000313" key="3">
    <source>
        <dbReference type="EMBL" id="AVO33626.1"/>
    </source>
</evidence>
<sequence length="279" mass="29282">MTFTLTKPARPALVFSAVALAAALAGCAAPGAMPTGPAPATDAGTSQGTRAPLITVPPTSIGNWIDLGEFNAPWLAGDSPVPVTGPNAPTRVAGWRREDGRWLAIVLVQTAPANGPQCPLANNQEVVAGGDDGHCLRMRRNADYDGWMARQNSVLHQWLAARGWSALPRSWVAYRVPNESGPALEVHAVFDPNLIEPVTRNPNDFLIAGAPGTQWARQLGAAAREAGSTGRLAVPQFPYTPRVAVAPAPAPVVTAPPPARATQLTPAPRPLPEPRADRE</sequence>
<keyword evidence="2" id="KW-0732">Signal</keyword>
<feature type="signal peptide" evidence="2">
    <location>
        <begin position="1"/>
        <end position="28"/>
    </location>
</feature>
<feature type="region of interest" description="Disordered" evidence="1">
    <location>
        <begin position="249"/>
        <end position="279"/>
    </location>
</feature>
<gene>
    <name evidence="3" type="ORF">C6570_04675</name>
</gene>
<dbReference type="Proteomes" id="UP000239709">
    <property type="component" value="Chromosome"/>
</dbReference>
<evidence type="ECO:0000256" key="1">
    <source>
        <dbReference type="SAM" id="MobiDB-lite"/>
    </source>
</evidence>
<feature type="chain" id="PRO_5015645187" evidence="2">
    <location>
        <begin position="29"/>
        <end position="279"/>
    </location>
</feature>
<evidence type="ECO:0000313" key="4">
    <source>
        <dbReference type="Proteomes" id="UP000239709"/>
    </source>
</evidence>
<dbReference type="KEGG" id="otk:C6570_04675"/>
<dbReference type="PROSITE" id="PS51257">
    <property type="entry name" value="PROKAR_LIPOPROTEIN"/>
    <property type="match status" value="1"/>
</dbReference>
<dbReference type="AlphaFoldDB" id="A0A2S0MCT3"/>
<organism evidence="3 4">
    <name type="scientific">Ottowia oryzae</name>
    <dbReference type="NCBI Taxonomy" id="2109914"/>
    <lineage>
        <taxon>Bacteria</taxon>
        <taxon>Pseudomonadati</taxon>
        <taxon>Pseudomonadota</taxon>
        <taxon>Betaproteobacteria</taxon>
        <taxon>Burkholderiales</taxon>
        <taxon>Comamonadaceae</taxon>
        <taxon>Ottowia</taxon>
    </lineage>
</organism>
<feature type="compositionally biased region" description="Pro residues" evidence="1">
    <location>
        <begin position="249"/>
        <end position="259"/>
    </location>
</feature>
<accession>A0A2S0MCT3</accession>